<keyword evidence="4" id="KW-1185">Reference proteome</keyword>
<feature type="domain" description="Outer membrane protein beta-barrel" evidence="2">
    <location>
        <begin position="28"/>
        <end position="172"/>
    </location>
</feature>
<evidence type="ECO:0000259" key="2">
    <source>
        <dbReference type="Pfam" id="PF13505"/>
    </source>
</evidence>
<dbReference type="SUPFAM" id="SSF56925">
    <property type="entry name" value="OMPA-like"/>
    <property type="match status" value="1"/>
</dbReference>
<evidence type="ECO:0000313" key="4">
    <source>
        <dbReference type="Proteomes" id="UP000323621"/>
    </source>
</evidence>
<dbReference type="EMBL" id="VSKN01000001">
    <property type="protein sequence ID" value="TYC18089.1"/>
    <property type="molecule type" value="Genomic_DNA"/>
</dbReference>
<organism evidence="3 4">
    <name type="scientific">Bizionia gelidisalsuginis</name>
    <dbReference type="NCBI Taxonomy" id="291188"/>
    <lineage>
        <taxon>Bacteria</taxon>
        <taxon>Pseudomonadati</taxon>
        <taxon>Bacteroidota</taxon>
        <taxon>Flavobacteriia</taxon>
        <taxon>Flavobacteriales</taxon>
        <taxon>Flavobacteriaceae</taxon>
        <taxon>Bizionia</taxon>
    </lineage>
</organism>
<protein>
    <submittedName>
        <fullName evidence="3">Porin family protein</fullName>
    </submittedName>
</protein>
<dbReference type="Proteomes" id="UP000323621">
    <property type="component" value="Unassembled WGS sequence"/>
</dbReference>
<dbReference type="Gene3D" id="2.40.160.20">
    <property type="match status" value="1"/>
</dbReference>
<dbReference type="InterPro" id="IPR027385">
    <property type="entry name" value="Beta-barrel_OMP"/>
</dbReference>
<gene>
    <name evidence="3" type="ORF">ES677_01545</name>
</gene>
<name>A0ABY3MEW4_9FLAO</name>
<reference evidence="3 4" key="1">
    <citation type="submission" date="2019-08" db="EMBL/GenBank/DDBJ databases">
        <title>Genomes of Antarctic Bizionia species.</title>
        <authorList>
            <person name="Bowman J.P."/>
        </authorList>
    </citation>
    <scope>NUCLEOTIDE SEQUENCE [LARGE SCALE GENOMIC DNA]</scope>
    <source>
        <strain evidence="3 4">IC164</strain>
    </source>
</reference>
<dbReference type="RefSeq" id="WP_148380227.1">
    <property type="nucleotide sequence ID" value="NZ_VSKN01000001.1"/>
</dbReference>
<dbReference type="Pfam" id="PF13505">
    <property type="entry name" value="OMP_b-brl"/>
    <property type="match status" value="1"/>
</dbReference>
<accession>A0ABY3MEW4</accession>
<sequence>MKIIYLFIALFISTNLYSQIREKQTIELTGKIGKSSFRYYVSGHPSSSLNSINFGINGDYYLNKTWSIQTGLLYQKMGGTTYNSEFKIDYVNIPFNMNWHFGKTKKWNLNFGIIQSFRTNNSMAQNILGATIKNTQTAINLGLGYRIKINNTIGILLDYQFLSGMNNVDKDEIYSIKNKGGNINLGTIIKI</sequence>
<comment type="caution">
    <text evidence="3">The sequence shown here is derived from an EMBL/GenBank/DDBJ whole genome shotgun (WGS) entry which is preliminary data.</text>
</comment>
<proteinExistence type="predicted"/>
<keyword evidence="1" id="KW-0732">Signal</keyword>
<evidence type="ECO:0000313" key="3">
    <source>
        <dbReference type="EMBL" id="TYC18089.1"/>
    </source>
</evidence>
<evidence type="ECO:0000256" key="1">
    <source>
        <dbReference type="ARBA" id="ARBA00022729"/>
    </source>
</evidence>
<dbReference type="InterPro" id="IPR011250">
    <property type="entry name" value="OMP/PagP_B-barrel"/>
</dbReference>